<dbReference type="PANTHER" id="PTHR32305:SF17">
    <property type="entry name" value="TRNA NUCLEASE WAPA"/>
    <property type="match status" value="1"/>
</dbReference>
<feature type="transmembrane region" description="Helical" evidence="4">
    <location>
        <begin position="1992"/>
        <end position="2017"/>
    </location>
</feature>
<gene>
    <name evidence="8" type="ORF">CROST_017420</name>
</gene>
<dbReference type="STRING" id="84029.CROST_33530"/>
<dbReference type="KEGG" id="crw:CROST_017420"/>
<dbReference type="InterPro" id="IPR003305">
    <property type="entry name" value="CenC_carb-bd"/>
</dbReference>
<evidence type="ECO:0000256" key="4">
    <source>
        <dbReference type="SAM" id="Phobius"/>
    </source>
</evidence>
<dbReference type="Proteomes" id="UP000190951">
    <property type="component" value="Chromosome"/>
</dbReference>
<keyword evidence="9" id="KW-1185">Reference proteome</keyword>
<feature type="region of interest" description="Disordered" evidence="3">
    <location>
        <begin position="2039"/>
        <end position="2090"/>
    </location>
</feature>
<dbReference type="SMART" id="SM00728">
    <property type="entry name" value="ChW"/>
    <property type="match status" value="6"/>
</dbReference>
<dbReference type="Gene3D" id="2.180.10.10">
    <property type="entry name" value="RHS repeat-associated core"/>
    <property type="match status" value="2"/>
</dbReference>
<feature type="compositionally biased region" description="Basic and acidic residues" evidence="3">
    <location>
        <begin position="52"/>
        <end position="68"/>
    </location>
</feature>
<dbReference type="PANTHER" id="PTHR32305">
    <property type="match status" value="1"/>
</dbReference>
<evidence type="ECO:0000313" key="9">
    <source>
        <dbReference type="Proteomes" id="UP000190951"/>
    </source>
</evidence>
<evidence type="ECO:0000259" key="7">
    <source>
        <dbReference type="Pfam" id="PF25023"/>
    </source>
</evidence>
<dbReference type="Pfam" id="PF02018">
    <property type="entry name" value="CBM_4_9"/>
    <property type="match status" value="1"/>
</dbReference>
<feature type="region of interest" description="Disordered" evidence="3">
    <location>
        <begin position="46"/>
        <end position="68"/>
    </location>
</feature>
<evidence type="ECO:0000256" key="1">
    <source>
        <dbReference type="ARBA" id="ARBA00022737"/>
    </source>
</evidence>
<evidence type="ECO:0000259" key="5">
    <source>
        <dbReference type="Pfam" id="PF02018"/>
    </source>
</evidence>
<dbReference type="InterPro" id="IPR008979">
    <property type="entry name" value="Galactose-bd-like_sf"/>
</dbReference>
<dbReference type="GO" id="GO:0016798">
    <property type="term" value="F:hydrolase activity, acting on glycosyl bonds"/>
    <property type="evidence" value="ECO:0007669"/>
    <property type="project" value="InterPro"/>
</dbReference>
<evidence type="ECO:0000313" key="8">
    <source>
        <dbReference type="EMBL" id="URZ11026.1"/>
    </source>
</evidence>
<dbReference type="Pfam" id="PF25023">
    <property type="entry name" value="TEN_YD-shell"/>
    <property type="match status" value="1"/>
</dbReference>
<feature type="region of interest" description="Disordered" evidence="3">
    <location>
        <begin position="886"/>
        <end position="910"/>
    </location>
</feature>
<dbReference type="NCBIfam" id="TIGR01643">
    <property type="entry name" value="YD_repeat_2x"/>
    <property type="match status" value="2"/>
</dbReference>
<dbReference type="EMBL" id="CP096983">
    <property type="protein sequence ID" value="URZ11026.1"/>
    <property type="molecule type" value="Genomic_DNA"/>
</dbReference>
<dbReference type="NCBIfam" id="NF033679">
    <property type="entry name" value="DNRLRE_dom"/>
    <property type="match status" value="1"/>
</dbReference>
<reference evidence="8 9" key="1">
    <citation type="submission" date="2022-04" db="EMBL/GenBank/DDBJ databases">
        <title>Genome sequence of C. roseum typestrain.</title>
        <authorList>
            <person name="Poehlein A."/>
            <person name="Schoch T."/>
            <person name="Duerre P."/>
            <person name="Daniel R."/>
        </authorList>
    </citation>
    <scope>NUCLEOTIDE SEQUENCE [LARGE SCALE GENOMIC DNA]</scope>
    <source>
        <strain evidence="8 9">DSM 7320</strain>
    </source>
</reference>
<dbReference type="NCBIfam" id="TIGR03696">
    <property type="entry name" value="Rhs_assc_core"/>
    <property type="match status" value="1"/>
</dbReference>
<keyword evidence="4" id="KW-1133">Transmembrane helix</keyword>
<feature type="compositionally biased region" description="Polar residues" evidence="3">
    <location>
        <begin position="886"/>
        <end position="908"/>
    </location>
</feature>
<dbReference type="SUPFAM" id="SSF49785">
    <property type="entry name" value="Galactose-binding domain-like"/>
    <property type="match status" value="1"/>
</dbReference>
<dbReference type="RefSeq" id="WP_077835996.1">
    <property type="nucleotide sequence ID" value="NZ_CP096983.1"/>
</dbReference>
<proteinExistence type="predicted"/>
<feature type="domain" description="CBM-cenC" evidence="5">
    <location>
        <begin position="719"/>
        <end position="843"/>
    </location>
</feature>
<keyword evidence="1" id="KW-0677">Repeat</keyword>
<dbReference type="Pfam" id="PF05593">
    <property type="entry name" value="RHS_repeat"/>
    <property type="match status" value="1"/>
</dbReference>
<keyword evidence="4" id="KW-0472">Membrane</keyword>
<protein>
    <submittedName>
        <fullName evidence="8">Uncharacterized protein</fullName>
    </submittedName>
</protein>
<keyword evidence="2" id="KW-0378">Hydrolase</keyword>
<evidence type="ECO:0000259" key="6">
    <source>
        <dbReference type="Pfam" id="PF20148"/>
    </source>
</evidence>
<dbReference type="Gene3D" id="2.60.120.970">
    <property type="match status" value="1"/>
</dbReference>
<accession>A0A1S8L0Q0</accession>
<dbReference type="Pfam" id="PF07538">
    <property type="entry name" value="ChW"/>
    <property type="match status" value="6"/>
</dbReference>
<dbReference type="InterPro" id="IPR056823">
    <property type="entry name" value="TEN-like_YD-shell"/>
</dbReference>
<dbReference type="InterPro" id="IPR006637">
    <property type="entry name" value="ChW"/>
</dbReference>
<dbReference type="InterPro" id="IPR045351">
    <property type="entry name" value="DUF6531"/>
</dbReference>
<dbReference type="InterPro" id="IPR022385">
    <property type="entry name" value="Rhs_assc_core"/>
</dbReference>
<feature type="domain" description="DUF6531" evidence="6">
    <location>
        <begin position="412"/>
        <end position="483"/>
    </location>
</feature>
<dbReference type="InterPro" id="IPR031325">
    <property type="entry name" value="RHS_repeat"/>
</dbReference>
<sequence>MAKNANKDKLVTIKKDKYELSWNIDSAKASKGEVVKEDTSKLDAEINDSVDEEIKQDKDLNNEDTDSKQKIKDTLVSNEKVKTLKDLISTINYKSIFDNTDLQYVVKGNDIKENIIVNKYSEGISYKFNLNIKNMIPILQKDNSIIFYDSKDTSKQIFQIAAPTMYDKMGETSTDIKLNLSKEKDNYVLNLVPDKKWLKDSKRVYPVTVDPSITTSLALNNIHDTFVASNDTSNKAQNQFVRTGNTPQIGTTRTYIKFDLPQLSAGDMITNAQLNLVFEPSVSIASNNQINVHKVNQDFNPDNLSWGTQPSCDSHVEALSIVNSSQQKWVNWDITSIAKQWYTTGNNYGLMLEQDNGGGYSSFWSSNVNNVYSGSRPQVNFFYVNNTGIEDYWTYHTQDIGRAGTSYLNDYNGNLVLKHDDISMAGNRLPIAINHIFNSNDRGNSLGYGNGWRLNLSEKLEWQVIDGNGYYKYTDEDGTQHYFLNSGTSQIQDELNLGLTLTKGNGTYTITDKKSNKINFLEGQPYLDYMEDANGNRMTCTYGTAANGSKVLTTVTDPTSRKVTLNYNSVGQLSSIIDNAQRTTAYAYDGNGNLTTITYPDGKSSSYSYDGNHNLTSVVNYDGYKADYGYYTVAPYRVSSIAEGNTDGTLGDKLDIAYGNNSTSFTDEKGRKNIYQFDNTGKTLAIKDIDGSAEYYQYGDTSNATKLTSESKMQKTIINLLQNHELESTDSWGFNKDGGNGSTAFTTEAHYLGNQSIKISKTDNIGRQYADQWNALTKGNTYTFSAYVKTADITKANGKGAVISFYYKDKNGVYQNIDSKPINGTNDWKRISLSLTLPNDASDNNVLTRVSVLGESGTAYFDSLQLEQGNVSNRYNLIDNPDISASSGTPSKWGTMNTSGSDGATVSSDSDHPLSLDNSVYKVSGAYGASKRLGQSINVSGVANDVYSFGAWAKGYSVPNGTFQLQLAFVNGSSAQWVTVDFNKTTDDWQYVSARAIAKQDYSRIDVYYLYENNANTACFDGAQLYKEEFGQSYQYDSKGNVTSTADLAKQNSTFQYNGTNDLIQSVDAKGGSFKYEYDSKHNITKATTAANTSYGFNYDQYGNPTTSKVGDGTDYIQSKAAYTDNGNYIKSLTDSLGNTTNYKYDETKGLLTSTIDPKGNATTNGYDGMDRLNSTSATVDGQNISNSYEYQNDKISKITHNGFSYNFAYDSLGNNTSVSVGNQNLITNSYEPRTSMLLKSTYGNGQTVSNDYDNLDRKTAENVGGDNPVGVSYSAQVQNIGWQNPVSDYNEAGTEGQALRLEALKMQLTGALPGMKIKYQAHVQNVGWQNWMYDGQTAGTENQGLRMEAIKIQLEGAPAGYIARYQVHVEGLGWLDPVQDGETAGTVGKNLRIEAIRISIEKPRYTYKYDAAGNLSVENDYVNNVVNSYTYDLSNRLIKSSDSNGNGIDYNYDKNNNISSVKDSINGASHETTYSYDSDNKLTASKYGTSEYDNSYDSLARMTGSTINTGTSKYNIGYKYLPGAQASNAGVTYYAQVQNVGCQPWVNDGATAGTENQGLRMEALQLKLTNPPSGMKIKYQAQVQNVGWQNWVYDGATAGTVGQGLRMEAVKIQLEGAPSGYHIYYQAQVENKGWMDIVKDGETAGTEGQGLRLEALRIYIVKPDVDSKDSAKLQTVDNNGNQINYTYNANGNIETITQGGKAIKYSYNELDEVTREDNAVLNKTVVYKYDLGGNIVSKTEYPYSTGNLAAATNTINYGYGDSNWKDKLTNYNGKNITYDAIGNPLNDGTYSYTWEQGRQLAAISGNGQNISYKYNDSGIRTEKTVNGVTTKYHLNGDKVTYETDGTNQIYYTYDSAGKLLSMNLNGTEYYYIKNAQDDIIGLIDKVGTQVTSYTYDTYGKVISIDGSLKDTVGKINPYRYREYRYDSETGLYYLQSRYYNAEWGRFVNADDTEQLNRTNEDLLDYNSFVYCNNNPVNKVDSDGRFAAAAGVVYFIPGVGEIAIFATVGAVGGYVVYKAVSWTYKKITYARTNNKINQNLPIGRANRKKQGREVNTKSRKNPNFKSRSNKDPNRPINPHTPAKVHRKKFK</sequence>
<dbReference type="Pfam" id="PF20148">
    <property type="entry name" value="DUF6531"/>
    <property type="match status" value="1"/>
</dbReference>
<evidence type="ECO:0000256" key="2">
    <source>
        <dbReference type="ARBA" id="ARBA00022801"/>
    </source>
</evidence>
<evidence type="ECO:0000256" key="3">
    <source>
        <dbReference type="SAM" id="MobiDB-lite"/>
    </source>
</evidence>
<dbReference type="InterPro" id="IPR006530">
    <property type="entry name" value="YD"/>
</dbReference>
<keyword evidence="4" id="KW-0812">Transmembrane</keyword>
<feature type="domain" description="Teneurin-like YD-shell" evidence="7">
    <location>
        <begin position="1742"/>
        <end position="1977"/>
    </location>
</feature>
<dbReference type="InterPro" id="IPR050708">
    <property type="entry name" value="T6SS_VgrG/RHS"/>
</dbReference>
<dbReference type="Gene3D" id="2.60.120.260">
    <property type="entry name" value="Galactose-binding domain-like"/>
    <property type="match status" value="1"/>
</dbReference>
<organism evidence="8 9">
    <name type="scientific">Clostridium felsineum</name>
    <dbReference type="NCBI Taxonomy" id="36839"/>
    <lineage>
        <taxon>Bacteria</taxon>
        <taxon>Bacillati</taxon>
        <taxon>Bacillota</taxon>
        <taxon>Clostridia</taxon>
        <taxon>Eubacteriales</taxon>
        <taxon>Clostridiaceae</taxon>
        <taxon>Clostridium</taxon>
    </lineage>
</organism>
<name>A0A1S8L0Q0_9CLOT</name>